<sequence>MRYAVFRGGRRAQHRAESGGGRRGVVASGSSMALSMLIVSVAGFATWTVAARSMPVEEVGRLTGFVNGMMLVSGAAQLGLGLAVARFVPAAGRLAGRVLAAAYGAMVLSVLVVSAVYLLTPSGRTVTEGMPAGWLVLTGTAVLWSLFALQSQALGALGRARWAPPASAVFSAVRLGMLLVLAPMGVFAATASWWVPCALSLLVVGFLLRRGALPEFAGVEPDLPGRRQVARYAGSSWVASVWATLFFSGLPLLVLQRDGAAVSAVFAVLWVIYQTMDNVGARFGGQLIVAVAREPGALRRSVRSLTRLGALAAPALVVLVVVAPWVLALFGDRYAAEGGTALRLLAVAFAFRLVQVLQVAVWRATDRTWAVVGVQAFQLVPPVVALLTGWAASLTDLALVVLATQVVLAVPCTAGLLRVLRPRASAGVPAPRSREAAEVTGEPFETTGGNR</sequence>
<name>A0A7Y9ARM6_9ACTN</name>
<dbReference type="Proteomes" id="UP000521922">
    <property type="component" value="Unassembled WGS sequence"/>
</dbReference>
<reference evidence="8 9" key="1">
    <citation type="submission" date="2020-07" db="EMBL/GenBank/DDBJ databases">
        <title>Sequencing the genomes of 1000 actinobacteria strains.</title>
        <authorList>
            <person name="Klenk H.-P."/>
        </authorList>
    </citation>
    <scope>NUCLEOTIDE SEQUENCE [LARGE SCALE GENOMIC DNA]</scope>
    <source>
        <strain evidence="8 9">DSM 7487</strain>
    </source>
</reference>
<proteinExistence type="predicted"/>
<evidence type="ECO:0000256" key="5">
    <source>
        <dbReference type="ARBA" id="ARBA00023136"/>
    </source>
</evidence>
<dbReference type="PANTHER" id="PTHR30250">
    <property type="entry name" value="PST FAMILY PREDICTED COLANIC ACID TRANSPORTER"/>
    <property type="match status" value="1"/>
</dbReference>
<feature type="transmembrane region" description="Helical" evidence="7">
    <location>
        <begin position="397"/>
        <end position="417"/>
    </location>
</feature>
<accession>A0A7Y9ARM6</accession>
<protein>
    <submittedName>
        <fullName evidence="8">O-antigen/teichoic acid export membrane protein</fullName>
    </submittedName>
</protein>
<organism evidence="8 9">
    <name type="scientific">Kineococcus aurantiacus</name>
    <dbReference type="NCBI Taxonomy" id="37633"/>
    <lineage>
        <taxon>Bacteria</taxon>
        <taxon>Bacillati</taxon>
        <taxon>Actinomycetota</taxon>
        <taxon>Actinomycetes</taxon>
        <taxon>Kineosporiales</taxon>
        <taxon>Kineosporiaceae</taxon>
        <taxon>Kineococcus</taxon>
    </lineage>
</organism>
<keyword evidence="2" id="KW-1003">Cell membrane</keyword>
<dbReference type="EMBL" id="JACCBB010000001">
    <property type="protein sequence ID" value="NYD20733.1"/>
    <property type="molecule type" value="Genomic_DNA"/>
</dbReference>
<feature type="transmembrane region" description="Helical" evidence="7">
    <location>
        <begin position="342"/>
        <end position="362"/>
    </location>
</feature>
<keyword evidence="5 7" id="KW-0472">Membrane</keyword>
<evidence type="ECO:0000256" key="6">
    <source>
        <dbReference type="SAM" id="MobiDB-lite"/>
    </source>
</evidence>
<evidence type="ECO:0000256" key="4">
    <source>
        <dbReference type="ARBA" id="ARBA00022989"/>
    </source>
</evidence>
<feature type="region of interest" description="Disordered" evidence="6">
    <location>
        <begin position="431"/>
        <end position="451"/>
    </location>
</feature>
<evidence type="ECO:0000313" key="9">
    <source>
        <dbReference type="Proteomes" id="UP000521922"/>
    </source>
</evidence>
<evidence type="ECO:0000256" key="7">
    <source>
        <dbReference type="SAM" id="Phobius"/>
    </source>
</evidence>
<keyword evidence="9" id="KW-1185">Reference proteome</keyword>
<feature type="transmembrane region" description="Helical" evidence="7">
    <location>
        <begin position="100"/>
        <end position="120"/>
    </location>
</feature>
<dbReference type="InterPro" id="IPR050833">
    <property type="entry name" value="Poly_Biosynth_Transport"/>
</dbReference>
<gene>
    <name evidence="8" type="ORF">BJ968_000273</name>
</gene>
<feature type="transmembrane region" description="Helical" evidence="7">
    <location>
        <begin position="162"/>
        <end position="185"/>
    </location>
</feature>
<evidence type="ECO:0000313" key="8">
    <source>
        <dbReference type="EMBL" id="NYD20733.1"/>
    </source>
</evidence>
<feature type="transmembrane region" description="Helical" evidence="7">
    <location>
        <begin position="191"/>
        <end position="208"/>
    </location>
</feature>
<dbReference type="GO" id="GO:0005886">
    <property type="term" value="C:plasma membrane"/>
    <property type="evidence" value="ECO:0007669"/>
    <property type="project" value="UniProtKB-SubCell"/>
</dbReference>
<feature type="transmembrane region" description="Helical" evidence="7">
    <location>
        <begin position="254"/>
        <end position="273"/>
    </location>
</feature>
<feature type="transmembrane region" description="Helical" evidence="7">
    <location>
        <begin position="229"/>
        <end position="248"/>
    </location>
</feature>
<keyword evidence="4 7" id="KW-1133">Transmembrane helix</keyword>
<comment type="caution">
    <text evidence="8">The sequence shown here is derived from an EMBL/GenBank/DDBJ whole genome shotgun (WGS) entry which is preliminary data.</text>
</comment>
<dbReference type="PANTHER" id="PTHR30250:SF11">
    <property type="entry name" value="O-ANTIGEN TRANSPORTER-RELATED"/>
    <property type="match status" value="1"/>
</dbReference>
<dbReference type="AlphaFoldDB" id="A0A7Y9ARM6"/>
<feature type="transmembrane region" description="Helical" evidence="7">
    <location>
        <begin position="308"/>
        <end position="330"/>
    </location>
</feature>
<dbReference type="RefSeq" id="WP_179748546.1">
    <property type="nucleotide sequence ID" value="NZ_BAAAGN010000002.1"/>
</dbReference>
<feature type="transmembrane region" description="Helical" evidence="7">
    <location>
        <begin position="369"/>
        <end position="391"/>
    </location>
</feature>
<keyword evidence="3 7" id="KW-0812">Transmembrane</keyword>
<feature type="transmembrane region" description="Helical" evidence="7">
    <location>
        <begin position="132"/>
        <end position="150"/>
    </location>
</feature>
<evidence type="ECO:0000256" key="2">
    <source>
        <dbReference type="ARBA" id="ARBA00022475"/>
    </source>
</evidence>
<evidence type="ECO:0000256" key="3">
    <source>
        <dbReference type="ARBA" id="ARBA00022692"/>
    </source>
</evidence>
<feature type="transmembrane region" description="Helical" evidence="7">
    <location>
        <begin position="21"/>
        <end position="45"/>
    </location>
</feature>
<evidence type="ECO:0000256" key="1">
    <source>
        <dbReference type="ARBA" id="ARBA00004651"/>
    </source>
</evidence>
<comment type="subcellular location">
    <subcellularLocation>
        <location evidence="1">Cell membrane</location>
        <topology evidence="1">Multi-pass membrane protein</topology>
    </subcellularLocation>
</comment>
<feature type="transmembrane region" description="Helical" evidence="7">
    <location>
        <begin position="65"/>
        <end position="88"/>
    </location>
</feature>